<dbReference type="EMBL" id="BQNB010017865">
    <property type="protein sequence ID" value="GJT68069.1"/>
    <property type="molecule type" value="Genomic_DNA"/>
</dbReference>
<keyword evidence="3" id="KW-1185">Reference proteome</keyword>
<dbReference type="InterPro" id="IPR029472">
    <property type="entry name" value="Copia-like_N"/>
</dbReference>
<gene>
    <name evidence="2" type="ORF">Tco_1019549</name>
</gene>
<proteinExistence type="predicted"/>
<evidence type="ECO:0000313" key="2">
    <source>
        <dbReference type="EMBL" id="GJT68069.1"/>
    </source>
</evidence>
<sequence>MAKVLISSLNAGNPLFLQPSDHSNVPIVCFKLTGCENYKMWSTVMKIPLKGKNKMGFVDGTCVRPVTNPLLSQQWERCNVVVLGWILCSLSQELYIGQVYSEIAFEVWSELQETYDKMDGENLIFLLPACTCTAHKGVLKHNQLVRLMQFLMGLNDVYPHVRSNLLAREPLPEVKDAFVIVSREESHRGLAPGKLSIKSSHAAFFVRTNINNNNNSNKRVNTNNNNNRGPNLNLVCKHCGLIGHTIDRCYELNGYPAGFKRFPNLSRQSGFVKKFNGNAVVS</sequence>
<evidence type="ECO:0000259" key="1">
    <source>
        <dbReference type="Pfam" id="PF14244"/>
    </source>
</evidence>
<reference evidence="2" key="1">
    <citation type="journal article" date="2022" name="Int. J. Mol. Sci.">
        <title>Draft Genome of Tanacetum Coccineum: Genomic Comparison of Closely Related Tanacetum-Family Plants.</title>
        <authorList>
            <person name="Yamashiro T."/>
            <person name="Shiraishi A."/>
            <person name="Nakayama K."/>
            <person name="Satake H."/>
        </authorList>
    </citation>
    <scope>NUCLEOTIDE SEQUENCE</scope>
</reference>
<organism evidence="2 3">
    <name type="scientific">Tanacetum coccineum</name>
    <dbReference type="NCBI Taxonomy" id="301880"/>
    <lineage>
        <taxon>Eukaryota</taxon>
        <taxon>Viridiplantae</taxon>
        <taxon>Streptophyta</taxon>
        <taxon>Embryophyta</taxon>
        <taxon>Tracheophyta</taxon>
        <taxon>Spermatophyta</taxon>
        <taxon>Magnoliopsida</taxon>
        <taxon>eudicotyledons</taxon>
        <taxon>Gunneridae</taxon>
        <taxon>Pentapetalae</taxon>
        <taxon>asterids</taxon>
        <taxon>campanulids</taxon>
        <taxon>Asterales</taxon>
        <taxon>Asteraceae</taxon>
        <taxon>Asteroideae</taxon>
        <taxon>Anthemideae</taxon>
        <taxon>Anthemidinae</taxon>
        <taxon>Tanacetum</taxon>
    </lineage>
</organism>
<dbReference type="PANTHER" id="PTHR37610">
    <property type="entry name" value="CCHC-TYPE DOMAIN-CONTAINING PROTEIN"/>
    <property type="match status" value="1"/>
</dbReference>
<reference evidence="2" key="2">
    <citation type="submission" date="2022-01" db="EMBL/GenBank/DDBJ databases">
        <authorList>
            <person name="Yamashiro T."/>
            <person name="Shiraishi A."/>
            <person name="Satake H."/>
            <person name="Nakayama K."/>
        </authorList>
    </citation>
    <scope>NUCLEOTIDE SEQUENCE</scope>
</reference>
<dbReference type="Pfam" id="PF14244">
    <property type="entry name" value="Retrotran_gag_3"/>
    <property type="match status" value="1"/>
</dbReference>
<dbReference type="Proteomes" id="UP001151760">
    <property type="component" value="Unassembled WGS sequence"/>
</dbReference>
<evidence type="ECO:0000313" key="3">
    <source>
        <dbReference type="Proteomes" id="UP001151760"/>
    </source>
</evidence>
<name>A0ABQ5FXW9_9ASTR</name>
<dbReference type="PANTHER" id="PTHR37610:SF78">
    <property type="entry name" value="GAG-POLYPEPTIDE OF LTR COPIA-TYPE-RELATED"/>
    <property type="match status" value="1"/>
</dbReference>
<feature type="domain" description="Retrotransposon Copia-like N-terminal" evidence="1">
    <location>
        <begin position="18"/>
        <end position="65"/>
    </location>
</feature>
<comment type="caution">
    <text evidence="2">The sequence shown here is derived from an EMBL/GenBank/DDBJ whole genome shotgun (WGS) entry which is preliminary data.</text>
</comment>
<protein>
    <submittedName>
        <fullName evidence="2">Transcription factor interactor and regulator CCHC(Zn) family protein</fullName>
    </submittedName>
</protein>
<accession>A0ABQ5FXW9</accession>